<evidence type="ECO:0008006" key="4">
    <source>
        <dbReference type="Google" id="ProtNLM"/>
    </source>
</evidence>
<keyword evidence="1" id="KW-1133">Transmembrane helix</keyword>
<dbReference type="EMBL" id="JSAM01000085">
    <property type="protein sequence ID" value="KIA77285.1"/>
    <property type="molecule type" value="Genomic_DNA"/>
</dbReference>
<feature type="transmembrane region" description="Helical" evidence="1">
    <location>
        <begin position="269"/>
        <end position="292"/>
    </location>
</feature>
<dbReference type="Pfam" id="PF06182">
    <property type="entry name" value="ABC2_membrane_6"/>
    <property type="match status" value="1"/>
</dbReference>
<dbReference type="AlphaFoldDB" id="A0A0C1C899"/>
<sequence length="348" mass="39808">MDLGKASVYFWRNHLTFDCLSRVDASDGLPDSFSCNIRRTKCFIYAFYLGTYSSIFRNVDVLVHFWMSLSDLFLSKRIENLKYSRRMSVFKTMVFMFYLLKTSIQASLSNKNAFLLESVLMILNNFIFFSLWWIFFNQFHDIDGWKIEEMILLSAIGSGAYGLMQVLFGGIKLLSKMIINGDLDFFMLQPKNLLIHISSSRSLAKGWGHLFTMILFMIYGGLQRDSICLIVISSISGCMVFVSIGIIAHSLPFWMGSVETLSKKYFDSVYLFALYPTNIYSGFMQLVMYTVIPAGIIGNLPVSLIRDFSWIKLALLMGSSSIFLLGAFCVFHMGLKHYESGNKFGLRI</sequence>
<dbReference type="PANTHER" id="PTHR36833">
    <property type="entry name" value="SLR0610 PROTEIN-RELATED"/>
    <property type="match status" value="1"/>
</dbReference>
<feature type="transmembrane region" description="Helical" evidence="1">
    <location>
        <begin position="88"/>
        <end position="108"/>
    </location>
</feature>
<feature type="transmembrane region" description="Helical" evidence="1">
    <location>
        <begin position="43"/>
        <end position="67"/>
    </location>
</feature>
<gene>
    <name evidence="2" type="ORF">DB43_GP00140</name>
</gene>
<reference evidence="2 3" key="1">
    <citation type="journal article" date="2014" name="Mol. Biol. Evol.">
        <title>Massive expansion of Ubiquitination-related gene families within the Chlamydiae.</title>
        <authorList>
            <person name="Domman D."/>
            <person name="Collingro A."/>
            <person name="Lagkouvardos I."/>
            <person name="Gehre L."/>
            <person name="Weinmaier T."/>
            <person name="Rattei T."/>
            <person name="Subtil A."/>
            <person name="Horn M."/>
        </authorList>
    </citation>
    <scope>NUCLEOTIDE SEQUENCE [LARGE SCALE GENOMIC DNA]</scope>
    <source>
        <strain evidence="2 3">OEW1</strain>
    </source>
</reference>
<organism evidence="2 3">
    <name type="scientific">Parachlamydia acanthamoebae</name>
    <dbReference type="NCBI Taxonomy" id="83552"/>
    <lineage>
        <taxon>Bacteria</taxon>
        <taxon>Pseudomonadati</taxon>
        <taxon>Chlamydiota</taxon>
        <taxon>Chlamydiia</taxon>
        <taxon>Parachlamydiales</taxon>
        <taxon>Parachlamydiaceae</taxon>
        <taxon>Parachlamydia</taxon>
    </lineage>
</organism>
<comment type="caution">
    <text evidence="2">The sequence shown here is derived from an EMBL/GenBank/DDBJ whole genome shotgun (WGS) entry which is preliminary data.</text>
</comment>
<feature type="transmembrane region" description="Helical" evidence="1">
    <location>
        <begin position="229"/>
        <end position="249"/>
    </location>
</feature>
<name>A0A0C1C899_9BACT</name>
<feature type="transmembrane region" description="Helical" evidence="1">
    <location>
        <begin position="313"/>
        <end position="335"/>
    </location>
</feature>
<proteinExistence type="predicted"/>
<evidence type="ECO:0000256" key="1">
    <source>
        <dbReference type="SAM" id="Phobius"/>
    </source>
</evidence>
<dbReference type="PATRIC" id="fig|83552.4.peg.1579"/>
<accession>A0A0C1C899</accession>
<evidence type="ECO:0000313" key="2">
    <source>
        <dbReference type="EMBL" id="KIA77285.1"/>
    </source>
</evidence>
<dbReference type="PANTHER" id="PTHR36833:SF1">
    <property type="entry name" value="INTEGRAL MEMBRANE TRANSPORT PROTEIN"/>
    <property type="match status" value="1"/>
</dbReference>
<feature type="transmembrane region" description="Helical" evidence="1">
    <location>
        <begin position="114"/>
        <end position="135"/>
    </location>
</feature>
<feature type="transmembrane region" description="Helical" evidence="1">
    <location>
        <begin position="147"/>
        <end position="168"/>
    </location>
</feature>
<dbReference type="InterPro" id="IPR010390">
    <property type="entry name" value="ABC-2_transporter-like"/>
</dbReference>
<keyword evidence="1" id="KW-0472">Membrane</keyword>
<evidence type="ECO:0000313" key="3">
    <source>
        <dbReference type="Proteomes" id="UP000031307"/>
    </source>
</evidence>
<protein>
    <recommendedName>
        <fullName evidence="4">ABC-2 type transporter domain-containing protein</fullName>
    </recommendedName>
</protein>
<keyword evidence="1" id="KW-0812">Transmembrane</keyword>
<dbReference type="Proteomes" id="UP000031307">
    <property type="component" value="Unassembled WGS sequence"/>
</dbReference>